<keyword evidence="3" id="KW-1185">Reference proteome</keyword>
<proteinExistence type="predicted"/>
<dbReference type="GeneTree" id="ENSGT00390000017195"/>
<feature type="region of interest" description="Disordered" evidence="1">
    <location>
        <begin position="133"/>
        <end position="154"/>
    </location>
</feature>
<reference evidence="2" key="2">
    <citation type="submission" date="2025-09" db="UniProtKB">
        <authorList>
            <consortium name="Ensembl"/>
        </authorList>
    </citation>
    <scope>IDENTIFICATION</scope>
</reference>
<dbReference type="PANTHER" id="PTHR16049">
    <property type="entry name" value="IQ DOMAIN-CONTAINING PROTEIN C"/>
    <property type="match status" value="1"/>
</dbReference>
<feature type="compositionally biased region" description="Basic and acidic residues" evidence="1">
    <location>
        <begin position="417"/>
        <end position="445"/>
    </location>
</feature>
<gene>
    <name evidence="2" type="primary">IQCC</name>
</gene>
<feature type="compositionally biased region" description="Polar residues" evidence="1">
    <location>
        <begin position="478"/>
        <end position="502"/>
    </location>
</feature>
<name>A0A2K6FHI3_PROCO</name>
<feature type="compositionally biased region" description="Basic and acidic residues" evidence="1">
    <location>
        <begin position="295"/>
        <end position="309"/>
    </location>
</feature>
<dbReference type="PROSITE" id="PS50096">
    <property type="entry name" value="IQ"/>
    <property type="match status" value="1"/>
</dbReference>
<dbReference type="Proteomes" id="UP000233160">
    <property type="component" value="Unassembled WGS sequence"/>
</dbReference>
<dbReference type="AlphaFoldDB" id="A0A2K6FHI3"/>
<evidence type="ECO:0000313" key="2">
    <source>
        <dbReference type="Ensembl" id="ENSPCOP00000013444.1"/>
    </source>
</evidence>
<dbReference type="PANTHER" id="PTHR16049:SF8">
    <property type="entry name" value="IQ DOMAIN-CONTAINING PROTEIN C"/>
    <property type="match status" value="1"/>
</dbReference>
<sequence length="502" mass="56023">MEPELLFRKVSALQVGAGGRCTGFRGSLQGPSSLTRVPTSGDTVLPRRAAECWDHGLPPMPPPLPPHKLLSPRSPHQACVRGFLVRRQFQSLRAEYEAIVREIEGDLGTIQWTEGWIPRPRFLPEKAKSHQTWKAGERVANPEQEPGSRIPCKEAEREAIWEEMVLKKSGERSANPGSDLCRDDNPWLQAEQSRKASQEEPQDTTRTENPETTGPGPLHCQPELQELQYHRSHLAMELLWLQQAINSRKEYLILKQTLSSPEAGQTRDEPSLCPDHGGQACARDRSQASPPLKDQSYRDRSSGELDHANDSCQRVRSPQKSSESLATTQKTAGAKCREPCTKRAGPLLPVLSNSQALGDRLTKGPDDGGQTSGWTYLQQTKLLEDQTPGCVKSRDHCSRKARTQLPTLSDDPDIEEESPRDLDHKEPDYQRARPQELGISEDHISWDGTLAEPEHRGLDLWRTKSPKGQNPHDRRSRGGTSNESRPPENLSSTGSNHTGENQ</sequence>
<feature type="compositionally biased region" description="Basic and acidic residues" evidence="1">
    <location>
        <begin position="192"/>
        <end position="209"/>
    </location>
</feature>
<feature type="region of interest" description="Disordered" evidence="1">
    <location>
        <begin position="190"/>
        <end position="221"/>
    </location>
</feature>
<protein>
    <submittedName>
        <fullName evidence="2">IQ motif containing C</fullName>
    </submittedName>
</protein>
<accession>A0A2K6FHI3</accession>
<feature type="compositionally biased region" description="Basic and acidic residues" evidence="1">
    <location>
        <begin position="452"/>
        <end position="462"/>
    </location>
</feature>
<reference evidence="2" key="1">
    <citation type="submission" date="2025-08" db="UniProtKB">
        <authorList>
            <consortium name="Ensembl"/>
        </authorList>
    </citation>
    <scope>IDENTIFICATION</scope>
</reference>
<dbReference type="InterPro" id="IPR042506">
    <property type="entry name" value="IQCC"/>
</dbReference>
<dbReference type="Ensembl" id="ENSPCOT00000024047.1">
    <property type="protein sequence ID" value="ENSPCOP00000013444.1"/>
    <property type="gene ID" value="ENSPCOG00000018338.1"/>
</dbReference>
<dbReference type="STRING" id="379532.ENSPCOP00000013444"/>
<feature type="compositionally biased region" description="Polar residues" evidence="1">
    <location>
        <begin position="310"/>
        <end position="331"/>
    </location>
</feature>
<evidence type="ECO:0000256" key="1">
    <source>
        <dbReference type="SAM" id="MobiDB-lite"/>
    </source>
</evidence>
<feature type="region of interest" description="Disordered" evidence="1">
    <location>
        <begin position="387"/>
        <end position="502"/>
    </location>
</feature>
<evidence type="ECO:0000313" key="3">
    <source>
        <dbReference type="Proteomes" id="UP000233160"/>
    </source>
</evidence>
<organism evidence="2 3">
    <name type="scientific">Propithecus coquereli</name>
    <name type="common">Coquerel's sifaka</name>
    <name type="synonym">Propithecus verreauxi coquereli</name>
    <dbReference type="NCBI Taxonomy" id="379532"/>
    <lineage>
        <taxon>Eukaryota</taxon>
        <taxon>Metazoa</taxon>
        <taxon>Chordata</taxon>
        <taxon>Craniata</taxon>
        <taxon>Vertebrata</taxon>
        <taxon>Euteleostomi</taxon>
        <taxon>Mammalia</taxon>
        <taxon>Eutheria</taxon>
        <taxon>Euarchontoglires</taxon>
        <taxon>Primates</taxon>
        <taxon>Strepsirrhini</taxon>
        <taxon>Lemuriformes</taxon>
        <taxon>Indriidae</taxon>
        <taxon>Propithecus</taxon>
    </lineage>
</organism>
<feature type="region of interest" description="Disordered" evidence="1">
    <location>
        <begin position="259"/>
        <end position="372"/>
    </location>
</feature>